<gene>
    <name evidence="1" type="ORF">S01H1_85525</name>
</gene>
<comment type="caution">
    <text evidence="1">The sequence shown here is derived from an EMBL/GenBank/DDBJ whole genome shotgun (WGS) entry which is preliminary data.</text>
</comment>
<dbReference type="AlphaFoldDB" id="X0XZF5"/>
<protein>
    <submittedName>
        <fullName evidence="1">Uncharacterized protein</fullName>
    </submittedName>
</protein>
<sequence length="73" mass="8008">RLQAQEAKATNVPCCESTAMVGRNLGFPKIVRASAAAAYRTAGNTGTAKRRKPLEALIQEHRKLLELSYRRPA</sequence>
<proteinExistence type="predicted"/>
<reference evidence="1" key="1">
    <citation type="journal article" date="2014" name="Front. Microbiol.">
        <title>High frequency of phylogenetically diverse reductive dehalogenase-homologous genes in deep subseafloor sedimentary metagenomes.</title>
        <authorList>
            <person name="Kawai M."/>
            <person name="Futagami T."/>
            <person name="Toyoda A."/>
            <person name="Takaki Y."/>
            <person name="Nishi S."/>
            <person name="Hori S."/>
            <person name="Arai W."/>
            <person name="Tsubouchi T."/>
            <person name="Morono Y."/>
            <person name="Uchiyama I."/>
            <person name="Ito T."/>
            <person name="Fujiyama A."/>
            <person name="Inagaki F."/>
            <person name="Takami H."/>
        </authorList>
    </citation>
    <scope>NUCLEOTIDE SEQUENCE</scope>
    <source>
        <strain evidence="1">Expedition CK06-06</strain>
    </source>
</reference>
<evidence type="ECO:0000313" key="1">
    <source>
        <dbReference type="EMBL" id="GAG41933.1"/>
    </source>
</evidence>
<dbReference type="EMBL" id="BARS01058776">
    <property type="protein sequence ID" value="GAG41933.1"/>
    <property type="molecule type" value="Genomic_DNA"/>
</dbReference>
<organism evidence="1">
    <name type="scientific">marine sediment metagenome</name>
    <dbReference type="NCBI Taxonomy" id="412755"/>
    <lineage>
        <taxon>unclassified sequences</taxon>
        <taxon>metagenomes</taxon>
        <taxon>ecological metagenomes</taxon>
    </lineage>
</organism>
<name>X0XZF5_9ZZZZ</name>
<accession>X0XZF5</accession>
<feature type="non-terminal residue" evidence="1">
    <location>
        <position position="1"/>
    </location>
</feature>